<keyword evidence="4 9" id="KW-0227">DNA damage</keyword>
<dbReference type="GO" id="GO:0006310">
    <property type="term" value="P:DNA recombination"/>
    <property type="evidence" value="ECO:0007669"/>
    <property type="project" value="UniProtKB-UniRule"/>
</dbReference>
<dbReference type="EMBL" id="MCFA01000037">
    <property type="protein sequence ID" value="ORY13946.1"/>
    <property type="molecule type" value="Genomic_DNA"/>
</dbReference>
<feature type="compositionally biased region" description="Basic and acidic residues" evidence="10">
    <location>
        <begin position="205"/>
        <end position="214"/>
    </location>
</feature>
<proteinExistence type="inferred from homology"/>
<comment type="subunit">
    <text evidence="9">Forms a heterodimer with SLX1.</text>
</comment>
<feature type="compositionally biased region" description="Basic and acidic residues" evidence="10">
    <location>
        <begin position="129"/>
        <end position="138"/>
    </location>
</feature>
<comment type="similarity">
    <text evidence="2 9">Belongs to the SLX4 family.</text>
</comment>
<evidence type="ECO:0000256" key="5">
    <source>
        <dbReference type="ARBA" id="ARBA00023172"/>
    </source>
</evidence>
<feature type="compositionally biased region" description="Basic and acidic residues" evidence="10">
    <location>
        <begin position="226"/>
        <end position="236"/>
    </location>
</feature>
<feature type="compositionally biased region" description="Basic and acidic residues" evidence="10">
    <location>
        <begin position="438"/>
        <end position="447"/>
    </location>
</feature>
<comment type="caution">
    <text evidence="11">The sequence shown here is derived from an EMBL/GenBank/DDBJ whole genome shotgun (WGS) entry which is preliminary data.</text>
</comment>
<dbReference type="GO" id="GO:0006281">
    <property type="term" value="P:DNA repair"/>
    <property type="evidence" value="ECO:0007669"/>
    <property type="project" value="UniProtKB-UniRule"/>
</dbReference>
<dbReference type="OrthoDB" id="5349119at2759"/>
<comment type="function">
    <text evidence="9">Regulatory subunit of the SLX1-SLX4 structure-specific endonuclease that resolves DNA secondary structures generated during DNA repair and recombination. Has endonuclease activity towards branched DNA substrates, introducing single-strand cuts in duplex DNA close to junctions with ss-DNA.</text>
</comment>
<gene>
    <name evidence="9" type="primary">SLX4</name>
    <name evidence="11" type="ORF">BCR34DRAFT_561293</name>
</gene>
<evidence type="ECO:0000256" key="4">
    <source>
        <dbReference type="ARBA" id="ARBA00022763"/>
    </source>
</evidence>
<keyword evidence="7 9" id="KW-0539">Nucleus</keyword>
<feature type="region of interest" description="Disordered" evidence="10">
    <location>
        <begin position="668"/>
        <end position="828"/>
    </location>
</feature>
<keyword evidence="6 9" id="KW-0234">DNA repair</keyword>
<evidence type="ECO:0000256" key="8">
    <source>
        <dbReference type="ARBA" id="ARBA00029496"/>
    </source>
</evidence>
<feature type="region of interest" description="Disordered" evidence="10">
    <location>
        <begin position="12"/>
        <end position="70"/>
    </location>
</feature>
<keyword evidence="5 9" id="KW-0233">DNA recombination</keyword>
<feature type="compositionally biased region" description="Basic residues" evidence="10">
    <location>
        <begin position="215"/>
        <end position="225"/>
    </location>
</feature>
<evidence type="ECO:0000256" key="1">
    <source>
        <dbReference type="ARBA" id="ARBA00004123"/>
    </source>
</evidence>
<feature type="region of interest" description="Disordered" evidence="10">
    <location>
        <begin position="85"/>
        <end position="271"/>
    </location>
</feature>
<feature type="compositionally biased region" description="Basic and acidic residues" evidence="10">
    <location>
        <begin position="792"/>
        <end position="818"/>
    </location>
</feature>
<dbReference type="HAMAP" id="MF_03110">
    <property type="entry name" value="Endonuc_su_Slx4"/>
    <property type="match status" value="1"/>
</dbReference>
<evidence type="ECO:0000256" key="10">
    <source>
        <dbReference type="SAM" id="MobiDB-lite"/>
    </source>
</evidence>
<evidence type="ECO:0000313" key="12">
    <source>
        <dbReference type="Proteomes" id="UP000193144"/>
    </source>
</evidence>
<feature type="region of interest" description="Disordered" evidence="10">
    <location>
        <begin position="352"/>
        <end position="397"/>
    </location>
</feature>
<keyword evidence="12" id="KW-1185">Reference proteome</keyword>
<accession>A0A1Y1ZUL6</accession>
<dbReference type="Proteomes" id="UP000193144">
    <property type="component" value="Unassembled WGS sequence"/>
</dbReference>
<dbReference type="PANTHER" id="PTHR48148:SF3">
    <property type="entry name" value="KERATINOCYTE PROLINE-RICH PROTEIN"/>
    <property type="match status" value="1"/>
</dbReference>
<name>A0A1Y1ZUL6_9PLEO</name>
<feature type="compositionally biased region" description="Basic residues" evidence="10">
    <location>
        <begin position="193"/>
        <end position="204"/>
    </location>
</feature>
<evidence type="ECO:0000256" key="3">
    <source>
        <dbReference type="ARBA" id="ARBA00022553"/>
    </source>
</evidence>
<dbReference type="InterPro" id="IPR018574">
    <property type="entry name" value="Structure-sp_endonuc_su_Slx4"/>
</dbReference>
<feature type="compositionally biased region" description="Pro residues" evidence="10">
    <location>
        <begin position="684"/>
        <end position="694"/>
    </location>
</feature>
<comment type="subcellular location">
    <subcellularLocation>
        <location evidence="1 9">Nucleus</location>
    </subcellularLocation>
</comment>
<protein>
    <recommendedName>
        <fullName evidence="8 9">Structure-specific endonuclease subunit SLX4</fullName>
    </recommendedName>
</protein>
<dbReference type="GO" id="GO:0033557">
    <property type="term" value="C:Slx1-Slx4 complex"/>
    <property type="evidence" value="ECO:0007669"/>
    <property type="project" value="UniProtKB-UniRule"/>
</dbReference>
<feature type="compositionally biased region" description="Polar residues" evidence="10">
    <location>
        <begin position="707"/>
        <end position="718"/>
    </location>
</feature>
<feature type="compositionally biased region" description="Acidic residues" evidence="10">
    <location>
        <begin position="748"/>
        <end position="759"/>
    </location>
</feature>
<organism evidence="11 12">
    <name type="scientific">Clohesyomyces aquaticus</name>
    <dbReference type="NCBI Taxonomy" id="1231657"/>
    <lineage>
        <taxon>Eukaryota</taxon>
        <taxon>Fungi</taxon>
        <taxon>Dikarya</taxon>
        <taxon>Ascomycota</taxon>
        <taxon>Pezizomycotina</taxon>
        <taxon>Dothideomycetes</taxon>
        <taxon>Pleosporomycetidae</taxon>
        <taxon>Pleosporales</taxon>
        <taxon>Lindgomycetaceae</taxon>
        <taxon>Clohesyomyces</taxon>
    </lineage>
</organism>
<evidence type="ECO:0000256" key="9">
    <source>
        <dbReference type="HAMAP-Rule" id="MF_03110"/>
    </source>
</evidence>
<dbReference type="AlphaFoldDB" id="A0A1Y1ZUL6"/>
<feature type="region of interest" description="Disordered" evidence="10">
    <location>
        <begin position="411"/>
        <end position="454"/>
    </location>
</feature>
<keyword evidence="3 9" id="KW-0597">Phosphoprotein</keyword>
<evidence type="ECO:0000313" key="11">
    <source>
        <dbReference type="EMBL" id="ORY13946.1"/>
    </source>
</evidence>
<evidence type="ECO:0000256" key="7">
    <source>
        <dbReference type="ARBA" id="ARBA00023242"/>
    </source>
</evidence>
<comment type="PTM">
    <text evidence="9">Phosphorylated in response to DNA damage.</text>
</comment>
<dbReference type="Pfam" id="PF09494">
    <property type="entry name" value="Slx4"/>
    <property type="match status" value="1"/>
</dbReference>
<dbReference type="STRING" id="1231657.A0A1Y1ZUL6"/>
<feature type="compositionally biased region" description="Polar residues" evidence="10">
    <location>
        <begin position="95"/>
        <end position="109"/>
    </location>
</feature>
<dbReference type="GO" id="GO:0017108">
    <property type="term" value="F:5'-flap endonuclease activity"/>
    <property type="evidence" value="ECO:0007669"/>
    <property type="project" value="InterPro"/>
</dbReference>
<dbReference type="PANTHER" id="PTHR48148">
    <property type="entry name" value="KERATINOCYTE PROLINE-RICH PROTEIN"/>
    <property type="match status" value="1"/>
</dbReference>
<dbReference type="GO" id="GO:0006260">
    <property type="term" value="P:DNA replication"/>
    <property type="evidence" value="ECO:0007669"/>
    <property type="project" value="InterPro"/>
</dbReference>
<evidence type="ECO:0000256" key="2">
    <source>
        <dbReference type="ARBA" id="ARBA00006661"/>
    </source>
</evidence>
<dbReference type="InterPro" id="IPR027784">
    <property type="entry name" value="Slx4_ascomycetes"/>
</dbReference>
<evidence type="ECO:0000256" key="6">
    <source>
        <dbReference type="ARBA" id="ARBA00023204"/>
    </source>
</evidence>
<feature type="compositionally biased region" description="Low complexity" evidence="10">
    <location>
        <begin position="12"/>
        <end position="21"/>
    </location>
</feature>
<sequence>MTTFDLVLLSSSPPASSGLAAFELTPPSNPRRAKMATFSHAAVSPAGSPQRKTGGALKSGSRTSTVPLGAARGFSTADSLVKSHHFNLEPAANAAPTQGPQSRRNSLQDATAAEKPPKQQSKRPTKKTAIKDAAEPKPKKSRVRKPKANKDEDAHNAGTRDTATTSVYFAEFAPATVSESPDDDTNPPAAKSKVTKPRKPRAKKEKLADGDTQAKPKKARTAKAKKVGEAVEKPPRQDTGTVSAHFGNDSIWDVPASPQPKTKAPDRQDEGLQLEDAIARRRDWTPARDTSATEELSMDLAAKENEIMQPGQNNFTHVLSNFAFTHADTQAAQPTAPSADGTTVTKRRRVELVDLPANQSNSRGSSPEKGKAPKKKPRTITDLVTGQYAPQDTVLMPPPVTSDFFEARATTQRVPLNDTGMRDSPERPARKRLTSKTVSEKKTESKSKKSSSKNVAKSILVADKLLSPASAVLRMNRQDILFGTSSQLAKEESPSFIRKIQQAMRESEQNAETLHTSTLLSTQPSALGPGSRLGKIEGKRRLWAASARDDDGQLLEKLDNIYIPEPDHTQDLPLLMDGTVEDPESSFADIDNYEPPAAIAISSDLSAPPPTMPCEQMRETLKDYGQGGNGAHDSSLSEIDEYKMDLPPSNQQINSSFLDIDDFSPATNRVPSVPPASNHISIPMPTPAPSSAPPPKRRGRPPKAQSAIPQQRAIPSSQPKKKAHTKAKVTAPAAPSTPPRKRGRFADIEEIMDSEDDEALSPTPPRIRNSANSVPLDLQPTIKSEPGISSDSKSETKPESKSESESKSKPKPKSDSKPKPPLPPPVPVFEVPPSLLEWETMKHDFFTTITQTVHNLPPSNNPQSPSWHEKILLYDPIILEDFTAWVNTQARIRIWRRAAQKQIKAWEKVIKKGGGVVERRWGFCGGDSGGVGLELEAELGDVLAGEMIKVVEKEVEGWMLQRWCEEMSVCCVQRESRGRGGVRKGLY</sequence>
<reference evidence="11 12" key="1">
    <citation type="submission" date="2016-07" db="EMBL/GenBank/DDBJ databases">
        <title>Pervasive Adenine N6-methylation of Active Genes in Fungi.</title>
        <authorList>
            <consortium name="DOE Joint Genome Institute"/>
            <person name="Mondo S.J."/>
            <person name="Dannebaum R.O."/>
            <person name="Kuo R.C."/>
            <person name="Labutti K."/>
            <person name="Haridas S."/>
            <person name="Kuo A."/>
            <person name="Salamov A."/>
            <person name="Ahrendt S.R."/>
            <person name="Lipzen A."/>
            <person name="Sullivan W."/>
            <person name="Andreopoulos W.B."/>
            <person name="Clum A."/>
            <person name="Lindquist E."/>
            <person name="Daum C."/>
            <person name="Ramamoorthy G.K."/>
            <person name="Gryganskyi A."/>
            <person name="Culley D."/>
            <person name="Magnuson J.K."/>
            <person name="James T.Y."/>
            <person name="O'Malley M.A."/>
            <person name="Stajich J.E."/>
            <person name="Spatafora J.W."/>
            <person name="Visel A."/>
            <person name="Grigoriev I.V."/>
        </authorList>
    </citation>
    <scope>NUCLEOTIDE SEQUENCE [LARGE SCALE GENOMIC DNA]</scope>
    <source>
        <strain evidence="11 12">CBS 115471</strain>
    </source>
</reference>